<accession>A0A399IVJ8</accession>
<evidence type="ECO:0000259" key="17">
    <source>
        <dbReference type="Pfam" id="PF22461"/>
    </source>
</evidence>
<protein>
    <submittedName>
        <fullName evidence="18">Sugar transporter</fullName>
    </submittedName>
</protein>
<keyword evidence="5 18" id="KW-0762">Sugar transport</keyword>
<dbReference type="InterPro" id="IPR054765">
    <property type="entry name" value="SLBB_dom"/>
</dbReference>
<keyword evidence="4" id="KW-1134">Transmembrane beta strand</keyword>
<evidence type="ECO:0000256" key="14">
    <source>
        <dbReference type="ARBA" id="ARBA00023288"/>
    </source>
</evidence>
<comment type="subcellular location">
    <subcellularLocation>
        <location evidence="1">Cell outer membrane</location>
        <topology evidence="1">Multi-pass membrane protein</topology>
    </subcellularLocation>
</comment>
<feature type="domain" description="Polysaccharide export protein N-terminal" evidence="15">
    <location>
        <begin position="65"/>
        <end position="150"/>
    </location>
</feature>
<keyword evidence="7" id="KW-0732">Signal</keyword>
<dbReference type="GO" id="GO:0015159">
    <property type="term" value="F:polysaccharide transmembrane transporter activity"/>
    <property type="evidence" value="ECO:0007669"/>
    <property type="project" value="InterPro"/>
</dbReference>
<comment type="caution">
    <text evidence="18">The sequence shown here is derived from an EMBL/GenBank/DDBJ whole genome shotgun (WGS) entry which is preliminary data.</text>
</comment>
<reference evidence="18 19" key="1">
    <citation type="submission" date="2018-08" db="EMBL/GenBank/DDBJ databases">
        <title>Pseudooceanicola sediminis CY03 in the family Rhodobacteracea.</title>
        <authorList>
            <person name="Zhang Y.-J."/>
        </authorList>
    </citation>
    <scope>NUCLEOTIDE SEQUENCE [LARGE SCALE GENOMIC DNA]</scope>
    <source>
        <strain evidence="18 19">CY03</strain>
    </source>
</reference>
<evidence type="ECO:0000256" key="12">
    <source>
        <dbReference type="ARBA" id="ARBA00023139"/>
    </source>
</evidence>
<dbReference type="AlphaFoldDB" id="A0A399IVJ8"/>
<evidence type="ECO:0000259" key="16">
    <source>
        <dbReference type="Pfam" id="PF18412"/>
    </source>
</evidence>
<dbReference type="OrthoDB" id="9808421at2"/>
<evidence type="ECO:0000256" key="1">
    <source>
        <dbReference type="ARBA" id="ARBA00004571"/>
    </source>
</evidence>
<keyword evidence="10" id="KW-0626">Porin</keyword>
<evidence type="ECO:0000256" key="2">
    <source>
        <dbReference type="ARBA" id="ARBA00009450"/>
    </source>
</evidence>
<evidence type="ECO:0000256" key="5">
    <source>
        <dbReference type="ARBA" id="ARBA00022597"/>
    </source>
</evidence>
<comment type="similarity">
    <text evidence="2">Belongs to the BexD/CtrA/VexA family.</text>
</comment>
<dbReference type="PANTHER" id="PTHR33619">
    <property type="entry name" value="POLYSACCHARIDE EXPORT PROTEIN GFCE-RELATED"/>
    <property type="match status" value="1"/>
</dbReference>
<evidence type="ECO:0000256" key="6">
    <source>
        <dbReference type="ARBA" id="ARBA00022692"/>
    </source>
</evidence>
<feature type="domain" description="SLBB" evidence="17">
    <location>
        <begin position="156"/>
        <end position="234"/>
    </location>
</feature>
<dbReference type="GO" id="GO:0015288">
    <property type="term" value="F:porin activity"/>
    <property type="evidence" value="ECO:0007669"/>
    <property type="project" value="UniProtKB-KW"/>
</dbReference>
<dbReference type="EMBL" id="QWJJ01000021">
    <property type="protein sequence ID" value="RII37153.1"/>
    <property type="molecule type" value="Genomic_DNA"/>
</dbReference>
<feature type="domain" description="Outer-membrane lipoprotein Wza C-terminal" evidence="16">
    <location>
        <begin position="391"/>
        <end position="414"/>
    </location>
</feature>
<dbReference type="Gene3D" id="3.10.560.10">
    <property type="entry name" value="Outer membrane lipoprotein wza domain like"/>
    <property type="match status" value="2"/>
</dbReference>
<keyword evidence="3" id="KW-0813">Transport</keyword>
<dbReference type="InterPro" id="IPR040716">
    <property type="entry name" value="Wza_C"/>
</dbReference>
<evidence type="ECO:0000256" key="3">
    <source>
        <dbReference type="ARBA" id="ARBA00022448"/>
    </source>
</evidence>
<keyword evidence="11" id="KW-0472">Membrane</keyword>
<keyword evidence="8" id="KW-0625">Polysaccharide transport</keyword>
<evidence type="ECO:0000313" key="18">
    <source>
        <dbReference type="EMBL" id="RII37153.1"/>
    </source>
</evidence>
<dbReference type="Gene3D" id="3.30.1950.10">
    <property type="entry name" value="wza like domain"/>
    <property type="match status" value="1"/>
</dbReference>
<name>A0A399IVJ8_9RHOB</name>
<evidence type="ECO:0000256" key="11">
    <source>
        <dbReference type="ARBA" id="ARBA00023136"/>
    </source>
</evidence>
<keyword evidence="13" id="KW-0998">Cell outer membrane</keyword>
<dbReference type="InterPro" id="IPR049712">
    <property type="entry name" value="Poly_export"/>
</dbReference>
<evidence type="ECO:0000256" key="7">
    <source>
        <dbReference type="ARBA" id="ARBA00022729"/>
    </source>
</evidence>
<keyword evidence="12" id="KW-0564">Palmitate</keyword>
<evidence type="ECO:0000256" key="8">
    <source>
        <dbReference type="ARBA" id="ARBA00023047"/>
    </source>
</evidence>
<proteinExistence type="inferred from homology"/>
<evidence type="ECO:0000256" key="4">
    <source>
        <dbReference type="ARBA" id="ARBA00022452"/>
    </source>
</evidence>
<keyword evidence="14" id="KW-0449">Lipoprotein</keyword>
<keyword evidence="6" id="KW-0812">Transmembrane</keyword>
<feature type="domain" description="SLBB" evidence="17">
    <location>
        <begin position="300"/>
        <end position="387"/>
    </location>
</feature>
<dbReference type="Pfam" id="PF22461">
    <property type="entry name" value="SLBB_2"/>
    <property type="match status" value="2"/>
</dbReference>
<keyword evidence="19" id="KW-1185">Reference proteome</keyword>
<organism evidence="18 19">
    <name type="scientific">Pseudooceanicola sediminis</name>
    <dbReference type="NCBI Taxonomy" id="2211117"/>
    <lineage>
        <taxon>Bacteria</taxon>
        <taxon>Pseudomonadati</taxon>
        <taxon>Pseudomonadota</taxon>
        <taxon>Alphaproteobacteria</taxon>
        <taxon>Rhodobacterales</taxon>
        <taxon>Paracoccaceae</taxon>
        <taxon>Pseudooceanicola</taxon>
    </lineage>
</organism>
<dbReference type="Pfam" id="PF02563">
    <property type="entry name" value="Poly_export"/>
    <property type="match status" value="1"/>
</dbReference>
<evidence type="ECO:0000313" key="19">
    <source>
        <dbReference type="Proteomes" id="UP000265848"/>
    </source>
</evidence>
<dbReference type="Pfam" id="PF18412">
    <property type="entry name" value="Wza_C"/>
    <property type="match status" value="1"/>
</dbReference>
<sequence>MPLTAETVLLANRSEYSPRALPAAFNQIAGTGSGLGVPAPAPDPVFDSRQRPGGMELRVPPAVDPEPYRIGVGDVILLATPNPGNTVEQLSGLLAAQNARQGYTVQDDGAIAIPTVGRVEIAGMTLEEAEAQLFQSLVSNQIDPTFSLEISAFNSKKVSVGGAVGSPRVVPITLTPLYLEEALAQAGGITVNDQDYASVRIYRDGTLYQIPLTELYARDSLRRVPLLDGDAVFVDTAYDLELARGYFEEQIRLATFKQTSRQSALSQLNSEIGIRRAALNEQRALFNSRLGLGAEQRDYVYLTGEVRTPGRYPLPYERSAVLADALYEQGGGISALSGDVRQIYVLRGASDPREFGALTAWKLNVANAANFLLATKFELRPNDVIFIAEQPVTRWNRTIRQILPTLNVTNTAGNLTD</sequence>
<dbReference type="GO" id="GO:0046930">
    <property type="term" value="C:pore complex"/>
    <property type="evidence" value="ECO:0007669"/>
    <property type="project" value="UniProtKB-KW"/>
</dbReference>
<dbReference type="Proteomes" id="UP000265848">
    <property type="component" value="Unassembled WGS sequence"/>
</dbReference>
<evidence type="ECO:0000256" key="9">
    <source>
        <dbReference type="ARBA" id="ARBA00023065"/>
    </source>
</evidence>
<evidence type="ECO:0000259" key="15">
    <source>
        <dbReference type="Pfam" id="PF02563"/>
    </source>
</evidence>
<dbReference type="GO" id="GO:0009279">
    <property type="term" value="C:cell outer membrane"/>
    <property type="evidence" value="ECO:0007669"/>
    <property type="project" value="UniProtKB-SubCell"/>
</dbReference>
<evidence type="ECO:0000256" key="10">
    <source>
        <dbReference type="ARBA" id="ARBA00023114"/>
    </source>
</evidence>
<keyword evidence="9" id="KW-0406">Ion transport</keyword>
<dbReference type="InterPro" id="IPR003715">
    <property type="entry name" value="Poly_export_N"/>
</dbReference>
<evidence type="ECO:0000256" key="13">
    <source>
        <dbReference type="ARBA" id="ARBA00023237"/>
    </source>
</evidence>
<dbReference type="GO" id="GO:0006811">
    <property type="term" value="P:monoatomic ion transport"/>
    <property type="evidence" value="ECO:0007669"/>
    <property type="project" value="UniProtKB-KW"/>
</dbReference>
<dbReference type="PANTHER" id="PTHR33619:SF3">
    <property type="entry name" value="POLYSACCHARIDE EXPORT PROTEIN GFCE-RELATED"/>
    <property type="match status" value="1"/>
</dbReference>
<gene>
    <name evidence="18" type="ORF">DL237_18840</name>
</gene>